<protein>
    <submittedName>
        <fullName evidence="1">Uncharacterized protein</fullName>
    </submittedName>
</protein>
<reference evidence="1 2" key="1">
    <citation type="journal article" date="2022" name="New Phytol.">
        <title>Ecological generalism drives hyperdiversity of secondary metabolite gene clusters in xylarialean endophytes.</title>
        <authorList>
            <person name="Franco M.E.E."/>
            <person name="Wisecaver J.H."/>
            <person name="Arnold A.E."/>
            <person name="Ju Y.M."/>
            <person name="Slot J.C."/>
            <person name="Ahrendt S."/>
            <person name="Moore L.P."/>
            <person name="Eastman K.E."/>
            <person name="Scott K."/>
            <person name="Konkel Z."/>
            <person name="Mondo S.J."/>
            <person name="Kuo A."/>
            <person name="Hayes R.D."/>
            <person name="Haridas S."/>
            <person name="Andreopoulos B."/>
            <person name="Riley R."/>
            <person name="LaButti K."/>
            <person name="Pangilinan J."/>
            <person name="Lipzen A."/>
            <person name="Amirebrahimi M."/>
            <person name="Yan J."/>
            <person name="Adam C."/>
            <person name="Keymanesh K."/>
            <person name="Ng V."/>
            <person name="Louie K."/>
            <person name="Northen T."/>
            <person name="Drula E."/>
            <person name="Henrissat B."/>
            <person name="Hsieh H.M."/>
            <person name="Youens-Clark K."/>
            <person name="Lutzoni F."/>
            <person name="Miadlikowska J."/>
            <person name="Eastwood D.C."/>
            <person name="Hamelin R.C."/>
            <person name="Grigoriev I.V."/>
            <person name="U'Ren J.M."/>
        </authorList>
    </citation>
    <scope>NUCLEOTIDE SEQUENCE [LARGE SCALE GENOMIC DNA]</scope>
    <source>
        <strain evidence="1 2">ER1909</strain>
    </source>
</reference>
<gene>
    <name evidence="1" type="ORF">F4821DRAFT_91678</name>
</gene>
<organism evidence="1 2">
    <name type="scientific">Hypoxylon rubiginosum</name>
    <dbReference type="NCBI Taxonomy" id="110542"/>
    <lineage>
        <taxon>Eukaryota</taxon>
        <taxon>Fungi</taxon>
        <taxon>Dikarya</taxon>
        <taxon>Ascomycota</taxon>
        <taxon>Pezizomycotina</taxon>
        <taxon>Sordariomycetes</taxon>
        <taxon>Xylariomycetidae</taxon>
        <taxon>Xylariales</taxon>
        <taxon>Hypoxylaceae</taxon>
        <taxon>Hypoxylon</taxon>
    </lineage>
</organism>
<name>A0ACC0D6N2_9PEZI</name>
<proteinExistence type="predicted"/>
<sequence length="568" mass="62226">MPHAQVMRRHSRVGLALPTDPCSAAAGPGSPFFSLHIPESPVPQTHPSKGDLRVPGLPSSTRWLTSRRQISPISTFDRRPPLNSMERRHPLESMGLVIRSALPNITVESINALPSRRLLKFFNIKVSDGRTLLLSLPPSPSLRLLRSEQALNLSEIVVTRWVLETVLHSLNQIREPVHEGVAASHHIGGQAEQMSKGDIVRYLPVLVTHSLSSTELGSPFNVFEVTRGGTIAELATPLTRSEKQIVDFQQGQFVRQLSGLTSPNGLFGPAIAVVGPQSASSTGFHGAKTWRQAFHYLLEGVLRDAEDMAVTISYEPIRGYFNRLGHSLDGVTVARLVILDVSDETNVLVSRSAKPIEQSDEKHLPPIPSQQTKASETEAHPTTSEGSRYTEADEGGKLPDAQSPAINVTGLRDWSNCIFGDSLMAEVFSRDPTSEFLRGFHQPQGASTVSPALGLATTSKGQSGDEILYDDVLIEDRDNAATRLLLYECYHATVGVVKSFYRPGPSSSDQEITARRRLATVLRKLEEVDETVNKRARRPSAANVEAWPVKKAKGDSPLPSIEREEEDQ</sequence>
<comment type="caution">
    <text evidence="1">The sequence shown here is derived from an EMBL/GenBank/DDBJ whole genome shotgun (WGS) entry which is preliminary data.</text>
</comment>
<evidence type="ECO:0000313" key="2">
    <source>
        <dbReference type="Proteomes" id="UP001497680"/>
    </source>
</evidence>
<accession>A0ACC0D6N2</accession>
<keyword evidence="2" id="KW-1185">Reference proteome</keyword>
<dbReference type="Proteomes" id="UP001497680">
    <property type="component" value="Unassembled WGS sequence"/>
</dbReference>
<evidence type="ECO:0000313" key="1">
    <source>
        <dbReference type="EMBL" id="KAI6088223.1"/>
    </source>
</evidence>
<dbReference type="EMBL" id="MU394302">
    <property type="protein sequence ID" value="KAI6088223.1"/>
    <property type="molecule type" value="Genomic_DNA"/>
</dbReference>